<organism evidence="1 2">
    <name type="scientific">Brevundimonas phage vB_BpoS-Kabachok</name>
    <dbReference type="NCBI Taxonomy" id="2948600"/>
    <lineage>
        <taxon>Viruses</taxon>
        <taxon>Duplodnaviria</taxon>
        <taxon>Heunggongvirae</taxon>
        <taxon>Uroviricota</taxon>
        <taxon>Caudoviricetes</taxon>
        <taxon>Jeanschmidtviridae</taxon>
        <taxon>Marchewkavirus</taxon>
        <taxon>Marchewkavirus kabachok</taxon>
    </lineage>
</organism>
<dbReference type="EMBL" id="ON529852">
    <property type="protein sequence ID" value="USN14311.1"/>
    <property type="molecule type" value="Genomic_DNA"/>
</dbReference>
<proteinExistence type="predicted"/>
<gene>
    <name evidence="1" type="ORF">KABACHOK_04980</name>
</gene>
<keyword evidence="2" id="KW-1185">Reference proteome</keyword>
<accession>A0A9E7MP69</accession>
<name>A0A9E7MP69_9CAUD</name>
<sequence>MTDVQVTDHADLRVRKRLGLPRRAVERQAAAALEKGATHSQFSGKFRRYLDGVYLRERTANNMRVHAGHLYVFVDDILITCWPLPADFRNIKPRT</sequence>
<evidence type="ECO:0000313" key="2">
    <source>
        <dbReference type="Proteomes" id="UP001056685"/>
    </source>
</evidence>
<reference evidence="1" key="1">
    <citation type="submission" date="2022-05" db="EMBL/GenBank/DDBJ databases">
        <authorList>
            <person name="Friedrich I."/>
            <person name="Poehlein A."/>
            <person name="Schneider D."/>
            <person name="Hertel R."/>
            <person name="Daniel R."/>
        </authorList>
    </citation>
    <scope>NUCLEOTIDE SEQUENCE</scope>
</reference>
<protein>
    <submittedName>
        <fullName evidence="1">Uncharacterized protein</fullName>
    </submittedName>
</protein>
<evidence type="ECO:0000313" key="1">
    <source>
        <dbReference type="EMBL" id="USN14311.1"/>
    </source>
</evidence>
<dbReference type="Proteomes" id="UP001056685">
    <property type="component" value="Segment"/>
</dbReference>